<feature type="compositionally biased region" description="Basic and acidic residues" evidence="1">
    <location>
        <begin position="106"/>
        <end position="120"/>
    </location>
</feature>
<dbReference type="EMBL" id="MCGN01000002">
    <property type="protein sequence ID" value="ORZ01512.1"/>
    <property type="molecule type" value="Genomic_DNA"/>
</dbReference>
<name>A0A1X2HQE3_SYNRA</name>
<feature type="region of interest" description="Disordered" evidence="1">
    <location>
        <begin position="89"/>
        <end position="126"/>
    </location>
</feature>
<proteinExistence type="predicted"/>
<evidence type="ECO:0000256" key="1">
    <source>
        <dbReference type="SAM" id="MobiDB-lite"/>
    </source>
</evidence>
<dbReference type="Proteomes" id="UP000242180">
    <property type="component" value="Unassembled WGS sequence"/>
</dbReference>
<comment type="caution">
    <text evidence="2">The sequence shown here is derived from an EMBL/GenBank/DDBJ whole genome shotgun (WGS) entry which is preliminary data.</text>
</comment>
<feature type="region of interest" description="Disordered" evidence="1">
    <location>
        <begin position="140"/>
        <end position="168"/>
    </location>
</feature>
<dbReference type="AlphaFoldDB" id="A0A1X2HQE3"/>
<feature type="region of interest" description="Disordered" evidence="1">
    <location>
        <begin position="213"/>
        <end position="239"/>
    </location>
</feature>
<evidence type="ECO:0000313" key="3">
    <source>
        <dbReference type="Proteomes" id="UP000242180"/>
    </source>
</evidence>
<sequence>MALYKCSLPVVSTLIYNSGLLDGVEDRFTRSIDSLIIAFCGVTLVSHAAEALAYQIHRLRVSRKHQHKLLARAFSDKHKAKSPSLVPQLDELADQKVTGSTVQAEPLEKDDKETTDAQRPEEEDSIDELTEFAIFRGRRGRPAPIKSLSTPVRRHNRSRSTSSSWEDDLPALSPSLSMCSSASAHSTGHVDMDLVRLRRSSRVEEMIRQFDNQQPRHPNHRRYSVDNSEAHASAMTSSSRKAYIRNRTFGFKPIIGVWEQRIAEAKPEAKLEHPLGKSDNESYYTVTTITSPSPL</sequence>
<accession>A0A1X2HQE3</accession>
<organism evidence="2 3">
    <name type="scientific">Syncephalastrum racemosum</name>
    <name type="common">Filamentous fungus</name>
    <dbReference type="NCBI Taxonomy" id="13706"/>
    <lineage>
        <taxon>Eukaryota</taxon>
        <taxon>Fungi</taxon>
        <taxon>Fungi incertae sedis</taxon>
        <taxon>Mucoromycota</taxon>
        <taxon>Mucoromycotina</taxon>
        <taxon>Mucoromycetes</taxon>
        <taxon>Mucorales</taxon>
        <taxon>Syncephalastraceae</taxon>
        <taxon>Syncephalastrum</taxon>
    </lineage>
</organism>
<gene>
    <name evidence="2" type="ORF">BCR43DRAFT_522345</name>
</gene>
<evidence type="ECO:0000313" key="2">
    <source>
        <dbReference type="EMBL" id="ORZ01512.1"/>
    </source>
</evidence>
<reference evidence="2 3" key="1">
    <citation type="submission" date="2016-07" db="EMBL/GenBank/DDBJ databases">
        <title>Pervasive Adenine N6-methylation of Active Genes in Fungi.</title>
        <authorList>
            <consortium name="DOE Joint Genome Institute"/>
            <person name="Mondo S.J."/>
            <person name="Dannebaum R.O."/>
            <person name="Kuo R.C."/>
            <person name="Labutti K."/>
            <person name="Haridas S."/>
            <person name="Kuo A."/>
            <person name="Salamov A."/>
            <person name="Ahrendt S.R."/>
            <person name="Lipzen A."/>
            <person name="Sullivan W."/>
            <person name="Andreopoulos W.B."/>
            <person name="Clum A."/>
            <person name="Lindquist E."/>
            <person name="Daum C."/>
            <person name="Ramamoorthy G.K."/>
            <person name="Gryganskyi A."/>
            <person name="Culley D."/>
            <person name="Magnuson J.K."/>
            <person name="James T.Y."/>
            <person name="O'Malley M.A."/>
            <person name="Stajich J.E."/>
            <person name="Spatafora J.W."/>
            <person name="Visel A."/>
            <person name="Grigoriev I.V."/>
        </authorList>
    </citation>
    <scope>NUCLEOTIDE SEQUENCE [LARGE SCALE GENOMIC DNA]</scope>
    <source>
        <strain evidence="2 3">NRRL 2496</strain>
    </source>
</reference>
<protein>
    <submittedName>
        <fullName evidence="2">Uncharacterized protein</fullName>
    </submittedName>
</protein>
<dbReference type="OrthoDB" id="2266849at2759"/>
<keyword evidence="3" id="KW-1185">Reference proteome</keyword>
<dbReference type="InParanoid" id="A0A1X2HQE3"/>
<feature type="compositionally biased region" description="Low complexity" evidence="1">
    <location>
        <begin position="159"/>
        <end position="168"/>
    </location>
</feature>